<dbReference type="InterPro" id="IPR009776">
    <property type="entry name" value="Spore_0_M"/>
</dbReference>
<evidence type="ECO:0000313" key="1">
    <source>
        <dbReference type="EMBL" id="CED71581.1"/>
    </source>
</evidence>
<accession>A0A090ILE1</accession>
<dbReference type="STRING" id="80852.AWOD_I_1507"/>
<protein>
    <submittedName>
        <fullName evidence="1">Putative sporulation-control protein</fullName>
    </submittedName>
</protein>
<keyword evidence="2" id="KW-1185">Reference proteome</keyword>
<dbReference type="PANTHER" id="PTHR40053:SF1">
    <property type="entry name" value="SPORULATION-CONTROL PROTEIN SPO0M"/>
    <property type="match status" value="1"/>
</dbReference>
<dbReference type="PATRIC" id="fig|80852.17.peg.1550"/>
<dbReference type="AlphaFoldDB" id="A0A090ILE1"/>
<dbReference type="GeneID" id="28541066"/>
<dbReference type="OrthoDB" id="2351239at2"/>
<name>A0A090ILE1_9GAMM</name>
<dbReference type="KEGG" id="awd:AWOD_I_1507"/>
<sequence>MFKKLKASLGIGATKVDTILENPELSQGDTLIGTVHIQGGDIEQQIDAIHLKLNTEVKVESDNGTSYQTLTLFHTQAVNPFVIQAGEKQEMPFTINLPDETPITALNVRNNHCDVWIETVLDIDFAIDPTDRDLLVVKPMPVATAIINQIEQAGFSMVKADVEKGYLNGGHFKSHSGGYQEIEFRSNGFINKKEIELSFILDGQVLHCLAEVDRSMGFNRGDQYVSFSLNTNASSADIHHAVQKILRV</sequence>
<dbReference type="EMBL" id="LN554846">
    <property type="protein sequence ID" value="CED71581.1"/>
    <property type="molecule type" value="Genomic_DNA"/>
</dbReference>
<dbReference type="PANTHER" id="PTHR40053">
    <property type="entry name" value="SPORULATION-CONTROL PROTEIN SPO0M"/>
    <property type="match status" value="1"/>
</dbReference>
<dbReference type="Pfam" id="PF07070">
    <property type="entry name" value="Spo0M"/>
    <property type="match status" value="1"/>
</dbReference>
<reference evidence="2" key="1">
    <citation type="submission" date="2014-09" db="EMBL/GenBank/DDBJ databases">
        <authorList>
            <person name="Hjerde E."/>
        </authorList>
    </citation>
    <scope>NUCLEOTIDE SEQUENCE [LARGE SCALE GENOMIC DNA]</scope>
    <source>
        <strain evidence="2">06/09/139</strain>
    </source>
</reference>
<evidence type="ECO:0000313" key="2">
    <source>
        <dbReference type="Proteomes" id="UP000032427"/>
    </source>
</evidence>
<dbReference type="Proteomes" id="UP000032427">
    <property type="component" value="Chromosome 1"/>
</dbReference>
<organism evidence="1 2">
    <name type="scientific">Aliivibrio wodanis</name>
    <dbReference type="NCBI Taxonomy" id="80852"/>
    <lineage>
        <taxon>Bacteria</taxon>
        <taxon>Pseudomonadati</taxon>
        <taxon>Pseudomonadota</taxon>
        <taxon>Gammaproteobacteria</taxon>
        <taxon>Vibrionales</taxon>
        <taxon>Vibrionaceae</taxon>
        <taxon>Aliivibrio</taxon>
    </lineage>
</organism>
<gene>
    <name evidence="1" type="ORF">AWOD_I_1507</name>
</gene>
<proteinExistence type="predicted"/>
<dbReference type="HOGENOM" id="CLU_057336_1_1_6"/>